<evidence type="ECO:0000256" key="3">
    <source>
        <dbReference type="ARBA" id="ARBA00022989"/>
    </source>
</evidence>
<dbReference type="PRINTS" id="PR00237">
    <property type="entry name" value="GPCRRHODOPSN"/>
</dbReference>
<reference evidence="13" key="1">
    <citation type="submission" date="2012-12" db="EMBL/GenBank/DDBJ databases">
        <authorList>
            <person name="Hellsten U."/>
            <person name="Grimwood J."/>
            <person name="Chapman J.A."/>
            <person name="Shapiro H."/>
            <person name="Aerts A."/>
            <person name="Otillar R.P."/>
            <person name="Terry A.Y."/>
            <person name="Boore J.L."/>
            <person name="Simakov O."/>
            <person name="Marletaz F."/>
            <person name="Cho S.-J."/>
            <person name="Edsinger-Gonzales E."/>
            <person name="Havlak P."/>
            <person name="Kuo D.-H."/>
            <person name="Larsson T."/>
            <person name="Lv J."/>
            <person name="Arendt D."/>
            <person name="Savage R."/>
            <person name="Osoegawa K."/>
            <person name="de Jong P."/>
            <person name="Lindberg D.R."/>
            <person name="Seaver E.C."/>
            <person name="Weisblat D.A."/>
            <person name="Putnam N.H."/>
            <person name="Grigoriev I.V."/>
            <person name="Rokhsar D.S."/>
        </authorList>
    </citation>
    <scope>NUCLEOTIDE SEQUENCE</scope>
    <source>
        <strain evidence="13">I ESC-2004</strain>
    </source>
</reference>
<keyword evidence="4 8" id="KW-0297">G-protein coupled receptor</keyword>
<dbReference type="OMA" id="FEETWTY"/>
<feature type="transmembrane region" description="Helical" evidence="9">
    <location>
        <begin position="62"/>
        <end position="83"/>
    </location>
</feature>
<dbReference type="Proteomes" id="UP000014760">
    <property type="component" value="Unassembled WGS sequence"/>
</dbReference>
<dbReference type="InterPro" id="IPR017452">
    <property type="entry name" value="GPCR_Rhodpsn_7TM"/>
</dbReference>
<dbReference type="EMBL" id="KB309712">
    <property type="protein sequence ID" value="ELT93500.1"/>
    <property type="molecule type" value="Genomic_DNA"/>
</dbReference>
<dbReference type="Gene3D" id="1.20.1070.10">
    <property type="entry name" value="Rhodopsin 7-helix transmembrane proteins"/>
    <property type="match status" value="1"/>
</dbReference>
<dbReference type="PANTHER" id="PTHR24243">
    <property type="entry name" value="G-PROTEIN COUPLED RECEPTOR"/>
    <property type="match status" value="1"/>
</dbReference>
<dbReference type="Pfam" id="PF00001">
    <property type="entry name" value="7tm_1"/>
    <property type="match status" value="1"/>
</dbReference>
<evidence type="ECO:0000256" key="8">
    <source>
        <dbReference type="RuleBase" id="RU000688"/>
    </source>
</evidence>
<dbReference type="HOGENOM" id="CLU_009579_6_4_1"/>
<dbReference type="AlphaFoldDB" id="R7TR36"/>
<organism evidence="11">
    <name type="scientific">Capitella teleta</name>
    <name type="common">Polychaete worm</name>
    <dbReference type="NCBI Taxonomy" id="283909"/>
    <lineage>
        <taxon>Eukaryota</taxon>
        <taxon>Metazoa</taxon>
        <taxon>Spiralia</taxon>
        <taxon>Lophotrochozoa</taxon>
        <taxon>Annelida</taxon>
        <taxon>Polychaeta</taxon>
        <taxon>Sedentaria</taxon>
        <taxon>Scolecida</taxon>
        <taxon>Capitellidae</taxon>
        <taxon>Capitella</taxon>
    </lineage>
</organism>
<dbReference type="InterPro" id="IPR000276">
    <property type="entry name" value="GPCR_Rhodpsn"/>
</dbReference>
<feature type="transmembrane region" description="Helical" evidence="9">
    <location>
        <begin position="142"/>
        <end position="162"/>
    </location>
</feature>
<dbReference type="EMBL" id="AMQN01012719">
    <property type="status" value="NOT_ANNOTATED_CDS"/>
    <property type="molecule type" value="Genomic_DNA"/>
</dbReference>
<sequence length="377" mass="42637">MDNTTVAGAEAESRGSTPVGTPAIAFISVLFCIIGLIGIIGNTLVILIVLTDRKMRRSVTNLFITNVALSDLLIMLCGIPETAQFILNRGWILGEATCKMERYVLVVSLYSSVVTLVGVCIERYIAIVYPIKARILCSRRRMLMCIALTWPSVLILGLPVVLYNQLIRPSPDAPFAFCKLQFPHNQMKFMMAFKYFEFVLFYSIPMVVQIVCYVIIGRRLFAGSAELHRTQTVTTANGVQREKTSEAMKARKGVIKMLIASVIIYFLSYSPHQILLFYNTFSRAPFHQTWVFLVFVTAMGYINSAANPILYCIFSLKFRSKFKVIFTCKCFEDTTNNNQRFLGMTNTTQVVVSPLLRDNTKDARLHRSNCKRPLTFV</sequence>
<keyword evidence="13" id="KW-1185">Reference proteome</keyword>
<evidence type="ECO:0000259" key="10">
    <source>
        <dbReference type="PROSITE" id="PS50262"/>
    </source>
</evidence>
<dbReference type="PRINTS" id="PR01157">
    <property type="entry name" value="P2YPURNOCPTR"/>
</dbReference>
<accession>R7TR36</accession>
<keyword evidence="7 8" id="KW-0807">Transducer</keyword>
<feature type="transmembrane region" description="Helical" evidence="9">
    <location>
        <begin position="23"/>
        <end position="50"/>
    </location>
</feature>
<dbReference type="SUPFAM" id="SSF81321">
    <property type="entry name" value="Family A G protein-coupled receptor-like"/>
    <property type="match status" value="1"/>
</dbReference>
<evidence type="ECO:0000256" key="7">
    <source>
        <dbReference type="ARBA" id="ARBA00023224"/>
    </source>
</evidence>
<dbReference type="GO" id="GO:0004930">
    <property type="term" value="F:G protein-coupled receptor activity"/>
    <property type="evidence" value="ECO:0007669"/>
    <property type="project" value="UniProtKB-KW"/>
</dbReference>
<evidence type="ECO:0000256" key="4">
    <source>
        <dbReference type="ARBA" id="ARBA00023040"/>
    </source>
</evidence>
<evidence type="ECO:0000256" key="6">
    <source>
        <dbReference type="ARBA" id="ARBA00023170"/>
    </source>
</evidence>
<gene>
    <name evidence="11" type="ORF">CAPTEDRAFT_152907</name>
</gene>
<keyword evidence="6 8" id="KW-0675">Receptor</keyword>
<dbReference type="PROSITE" id="PS00237">
    <property type="entry name" value="G_PROTEIN_RECEP_F1_1"/>
    <property type="match status" value="1"/>
</dbReference>
<comment type="similarity">
    <text evidence="8">Belongs to the G-protein coupled receptor 1 family.</text>
</comment>
<feature type="transmembrane region" description="Helical" evidence="9">
    <location>
        <begin position="290"/>
        <end position="314"/>
    </location>
</feature>
<dbReference type="EnsemblMetazoa" id="CapteT152907">
    <property type="protein sequence ID" value="CapteP152907"/>
    <property type="gene ID" value="CapteG152907"/>
</dbReference>
<evidence type="ECO:0000256" key="9">
    <source>
        <dbReference type="SAM" id="Phobius"/>
    </source>
</evidence>
<protein>
    <recommendedName>
        <fullName evidence="10">G-protein coupled receptors family 1 profile domain-containing protein</fullName>
    </recommendedName>
</protein>
<proteinExistence type="inferred from homology"/>
<feature type="transmembrane region" description="Helical" evidence="9">
    <location>
        <begin position="103"/>
        <end position="121"/>
    </location>
</feature>
<evidence type="ECO:0000313" key="12">
    <source>
        <dbReference type="EnsemblMetazoa" id="CapteP152907"/>
    </source>
</evidence>
<feature type="transmembrane region" description="Helical" evidence="9">
    <location>
        <begin position="195"/>
        <end position="216"/>
    </location>
</feature>
<dbReference type="STRING" id="283909.R7TR36"/>
<evidence type="ECO:0000256" key="5">
    <source>
        <dbReference type="ARBA" id="ARBA00023136"/>
    </source>
</evidence>
<evidence type="ECO:0000313" key="13">
    <source>
        <dbReference type="Proteomes" id="UP000014760"/>
    </source>
</evidence>
<evidence type="ECO:0000256" key="1">
    <source>
        <dbReference type="ARBA" id="ARBA00004141"/>
    </source>
</evidence>
<keyword evidence="3 9" id="KW-1133">Transmembrane helix</keyword>
<dbReference type="GO" id="GO:0005886">
    <property type="term" value="C:plasma membrane"/>
    <property type="evidence" value="ECO:0007669"/>
    <property type="project" value="TreeGrafter"/>
</dbReference>
<dbReference type="PROSITE" id="PS50262">
    <property type="entry name" value="G_PROTEIN_RECEP_F1_2"/>
    <property type="match status" value="1"/>
</dbReference>
<dbReference type="OrthoDB" id="10037617at2759"/>
<evidence type="ECO:0000313" key="11">
    <source>
        <dbReference type="EMBL" id="ELT93500.1"/>
    </source>
</evidence>
<dbReference type="PANTHER" id="PTHR24243:SF224">
    <property type="entry name" value="G-PROTEIN COUPLED RECEPTOR 19-RELATED"/>
    <property type="match status" value="1"/>
</dbReference>
<name>R7TR36_CAPTE</name>
<feature type="transmembrane region" description="Helical" evidence="9">
    <location>
        <begin position="253"/>
        <end position="270"/>
    </location>
</feature>
<reference evidence="11 13" key="2">
    <citation type="journal article" date="2013" name="Nature">
        <title>Insights into bilaterian evolution from three spiralian genomes.</title>
        <authorList>
            <person name="Simakov O."/>
            <person name="Marletaz F."/>
            <person name="Cho S.J."/>
            <person name="Edsinger-Gonzales E."/>
            <person name="Havlak P."/>
            <person name="Hellsten U."/>
            <person name="Kuo D.H."/>
            <person name="Larsson T."/>
            <person name="Lv J."/>
            <person name="Arendt D."/>
            <person name="Savage R."/>
            <person name="Osoegawa K."/>
            <person name="de Jong P."/>
            <person name="Grimwood J."/>
            <person name="Chapman J.A."/>
            <person name="Shapiro H."/>
            <person name="Aerts A."/>
            <person name="Otillar R.P."/>
            <person name="Terry A.Y."/>
            <person name="Boore J.L."/>
            <person name="Grigoriev I.V."/>
            <person name="Lindberg D.R."/>
            <person name="Seaver E.C."/>
            <person name="Weisblat D.A."/>
            <person name="Putnam N.H."/>
            <person name="Rokhsar D.S."/>
        </authorList>
    </citation>
    <scope>NUCLEOTIDE SEQUENCE</scope>
    <source>
        <strain evidence="11 13">I ESC-2004</strain>
    </source>
</reference>
<feature type="domain" description="G-protein coupled receptors family 1 profile" evidence="10">
    <location>
        <begin position="41"/>
        <end position="311"/>
    </location>
</feature>
<evidence type="ECO:0000256" key="2">
    <source>
        <dbReference type="ARBA" id="ARBA00022692"/>
    </source>
</evidence>
<reference evidence="12" key="3">
    <citation type="submission" date="2015-06" db="UniProtKB">
        <authorList>
            <consortium name="EnsemblMetazoa"/>
        </authorList>
    </citation>
    <scope>IDENTIFICATION</scope>
</reference>
<keyword evidence="2 8" id="KW-0812">Transmembrane</keyword>
<keyword evidence="5 9" id="KW-0472">Membrane</keyword>
<comment type="subcellular location">
    <subcellularLocation>
        <location evidence="1">Membrane</location>
        <topology evidence="1">Multi-pass membrane protein</topology>
    </subcellularLocation>
</comment>